<dbReference type="Proteomes" id="UP001165079">
    <property type="component" value="Unassembled WGS sequence"/>
</dbReference>
<name>A0A9W6SRR5_9ACTN</name>
<comment type="caution">
    <text evidence="1">The sequence shown here is derived from an EMBL/GenBank/DDBJ whole genome shotgun (WGS) entry which is preliminary data.</text>
</comment>
<organism evidence="1 2">
    <name type="scientific">Actinorhabdospora filicis</name>
    <dbReference type="NCBI Taxonomy" id="1785913"/>
    <lineage>
        <taxon>Bacteria</taxon>
        <taxon>Bacillati</taxon>
        <taxon>Actinomycetota</taxon>
        <taxon>Actinomycetes</taxon>
        <taxon>Micromonosporales</taxon>
        <taxon>Micromonosporaceae</taxon>
        <taxon>Actinorhabdospora</taxon>
    </lineage>
</organism>
<dbReference type="AlphaFoldDB" id="A0A9W6SRR5"/>
<evidence type="ECO:0000313" key="2">
    <source>
        <dbReference type="Proteomes" id="UP001165079"/>
    </source>
</evidence>
<dbReference type="RefSeq" id="WP_285666003.1">
    <property type="nucleotide sequence ID" value="NZ_BSTX01000004.1"/>
</dbReference>
<reference evidence="1" key="1">
    <citation type="submission" date="2023-03" db="EMBL/GenBank/DDBJ databases">
        <title>Actinorhabdospora filicis NBRC 111898.</title>
        <authorList>
            <person name="Ichikawa N."/>
            <person name="Sato H."/>
            <person name="Tonouchi N."/>
        </authorList>
    </citation>
    <scope>NUCLEOTIDE SEQUENCE</scope>
    <source>
        <strain evidence="1">NBRC 111898</strain>
    </source>
</reference>
<proteinExistence type="predicted"/>
<evidence type="ECO:0000313" key="1">
    <source>
        <dbReference type="EMBL" id="GLZ80760.1"/>
    </source>
</evidence>
<keyword evidence="2" id="KW-1185">Reference proteome</keyword>
<protein>
    <submittedName>
        <fullName evidence="1">Uncharacterized protein</fullName>
    </submittedName>
</protein>
<gene>
    <name evidence="1" type="ORF">Afil01_55670</name>
</gene>
<sequence length="112" mass="12009">MTQPQPDTTADPVKLAQLSQDLVVISGDVRDGIKAAREPALVDQSAWGNSQGSTDLSAAYHEAFEKGGLAVDDLAEVLEGDVDRTLLMAFSYQQTDEDNAAKVRLPNNKPIP</sequence>
<dbReference type="EMBL" id="BSTX01000004">
    <property type="protein sequence ID" value="GLZ80760.1"/>
    <property type="molecule type" value="Genomic_DNA"/>
</dbReference>
<accession>A0A9W6SRR5</accession>